<dbReference type="GO" id="GO:0000270">
    <property type="term" value="P:peptidoglycan metabolic process"/>
    <property type="evidence" value="ECO:0007669"/>
    <property type="project" value="UniProtKB-UniRule"/>
</dbReference>
<dbReference type="Proteomes" id="UP000004664">
    <property type="component" value="Unassembled WGS sequence"/>
</dbReference>
<keyword evidence="2 3" id="KW-0961">Cell wall biogenesis/degradation</keyword>
<reference evidence="7 8" key="1">
    <citation type="submission" date="2011-06" db="EMBL/GenBank/DDBJ databases">
        <title>Genomic sequence of Methylobacter tundripaludum SV96.</title>
        <authorList>
            <consortium name="US DOE Joint Genome Institute"/>
            <person name="Lucas S."/>
            <person name="Han J."/>
            <person name="Lapidus A."/>
            <person name="Cheng J.-F."/>
            <person name="Goodwin L."/>
            <person name="Pitluck S."/>
            <person name="Held B."/>
            <person name="Detter J.C."/>
            <person name="Han C."/>
            <person name="Tapia R."/>
            <person name="Land M."/>
            <person name="Hauser L."/>
            <person name="Kyrpides N."/>
            <person name="Ivanova N."/>
            <person name="Ovchinnikova G."/>
            <person name="Pagani I."/>
            <person name="Klotz M.G."/>
            <person name="Dispirito A.A."/>
            <person name="Murrell J.C."/>
            <person name="Dunfield P."/>
            <person name="Kalyuzhnaya M.G."/>
            <person name="Svenning M."/>
            <person name="Trotsenko Y.A."/>
            <person name="Stein L.Y."/>
            <person name="Woyke T."/>
        </authorList>
    </citation>
    <scope>NUCLEOTIDE SEQUENCE [LARGE SCALE GENOMIC DNA]</scope>
    <source>
        <strain evidence="8">ATCC BAA-1195 / DSM 17260 / SV96</strain>
    </source>
</reference>
<keyword evidence="1 3" id="KW-0456">Lyase</keyword>
<dbReference type="PANTHER" id="PTHR34183">
    <property type="entry name" value="ENDOLYTIC PEPTIDOGLYCAN TRANSGLYCOSYLASE RLPA"/>
    <property type="match status" value="1"/>
</dbReference>
<feature type="compositionally biased region" description="Basic residues" evidence="5">
    <location>
        <begin position="183"/>
        <end position="197"/>
    </location>
</feature>
<evidence type="ECO:0000256" key="3">
    <source>
        <dbReference type="HAMAP-Rule" id="MF_02071"/>
    </source>
</evidence>
<dbReference type="STRING" id="697282.Mettu_0560"/>
<evidence type="ECO:0000256" key="4">
    <source>
        <dbReference type="RuleBase" id="RU003495"/>
    </source>
</evidence>
<dbReference type="PANTHER" id="PTHR34183:SF1">
    <property type="entry name" value="ENDOLYTIC PEPTIDOGLYCAN TRANSGLYCOSYLASE RLPA"/>
    <property type="match status" value="1"/>
</dbReference>
<gene>
    <name evidence="3" type="primary">rlpA</name>
    <name evidence="7" type="ORF">Mettu_0560</name>
</gene>
<dbReference type="HAMAP" id="MF_02071">
    <property type="entry name" value="RlpA"/>
    <property type="match status" value="1"/>
</dbReference>
<evidence type="ECO:0000256" key="5">
    <source>
        <dbReference type="SAM" id="MobiDB-lite"/>
    </source>
</evidence>
<accession>G3IVP0</accession>
<feature type="compositionally biased region" description="Polar residues" evidence="5">
    <location>
        <begin position="65"/>
        <end position="77"/>
    </location>
</feature>
<feature type="domain" description="RlpA-like protein double-psi beta-barrel" evidence="6">
    <location>
        <begin position="89"/>
        <end position="178"/>
    </location>
</feature>
<feature type="region of interest" description="Disordered" evidence="5">
    <location>
        <begin position="65"/>
        <end position="85"/>
    </location>
</feature>
<dbReference type="Gene3D" id="2.40.40.10">
    <property type="entry name" value="RlpA-like domain"/>
    <property type="match status" value="1"/>
</dbReference>
<keyword evidence="8" id="KW-1185">Reference proteome</keyword>
<dbReference type="CDD" id="cd22268">
    <property type="entry name" value="DPBB_RlpA-like"/>
    <property type="match status" value="1"/>
</dbReference>
<name>G3IVP0_METTV</name>
<dbReference type="GO" id="GO:0071555">
    <property type="term" value="P:cell wall organization"/>
    <property type="evidence" value="ECO:0007669"/>
    <property type="project" value="UniProtKB-KW"/>
</dbReference>
<dbReference type="eggNOG" id="COG0797">
    <property type="taxonomic scope" value="Bacteria"/>
</dbReference>
<evidence type="ECO:0000259" key="6">
    <source>
        <dbReference type="Pfam" id="PF03330"/>
    </source>
</evidence>
<dbReference type="GO" id="GO:0008932">
    <property type="term" value="F:lytic endotransglycosylase activity"/>
    <property type="evidence" value="ECO:0007669"/>
    <property type="project" value="UniProtKB-UniRule"/>
</dbReference>
<protein>
    <recommendedName>
        <fullName evidence="3">Endolytic peptidoglycan transglycosylase RlpA</fullName>
        <ecNumber evidence="3">4.2.2.-</ecNumber>
    </recommendedName>
</protein>
<evidence type="ECO:0000313" key="7">
    <source>
        <dbReference type="EMBL" id="EGW21777.1"/>
    </source>
</evidence>
<comment type="function">
    <text evidence="3">Lytic transglycosylase with a strong preference for naked glycan strands that lack stem peptides.</text>
</comment>
<dbReference type="SUPFAM" id="SSF50685">
    <property type="entry name" value="Barwin-like endoglucanases"/>
    <property type="match status" value="1"/>
</dbReference>
<evidence type="ECO:0000313" key="8">
    <source>
        <dbReference type="Proteomes" id="UP000004664"/>
    </source>
</evidence>
<feature type="region of interest" description="Disordered" evidence="5">
    <location>
        <begin position="168"/>
        <end position="208"/>
    </location>
</feature>
<sequence>MSYQIVQHYDASLDDEKPRLIFSSKRLSWKVMIALSAIVSLRKWLLSVSRITLISALALSGCSSEYSSEQDKQTPQGKESAAAKPVHKEVGEASWYGPGFQGQETSNGETFDQKKMTAAHPSLPMGTEAKVTNLENGKKVEVRINDRGPYAENRVIDLSSAAANKLEMKEGGTTQVKIETKSTKKKASTVQSRKTKRGEKSGTPSNRR</sequence>
<dbReference type="AlphaFoldDB" id="G3IVP0"/>
<organism evidence="7 8">
    <name type="scientific">Methylobacter tundripaludum (strain ATCC BAA-1195 / DSM 17260 / SV96)</name>
    <dbReference type="NCBI Taxonomy" id="697282"/>
    <lineage>
        <taxon>Bacteria</taxon>
        <taxon>Pseudomonadati</taxon>
        <taxon>Pseudomonadota</taxon>
        <taxon>Gammaproteobacteria</taxon>
        <taxon>Methylococcales</taxon>
        <taxon>Methylococcaceae</taxon>
        <taxon>Methylobacter</taxon>
    </lineage>
</organism>
<dbReference type="Pfam" id="PF03330">
    <property type="entry name" value="DPBB_1"/>
    <property type="match status" value="1"/>
</dbReference>
<dbReference type="HOGENOM" id="CLU_042923_6_4_6"/>
<comment type="similarity">
    <text evidence="3 4">Belongs to the RlpA family.</text>
</comment>
<dbReference type="InterPro" id="IPR009009">
    <property type="entry name" value="RlpA-like_DPBB"/>
</dbReference>
<dbReference type="RefSeq" id="WP_006889752.1">
    <property type="nucleotide sequence ID" value="NZ_JH109152.1"/>
</dbReference>
<dbReference type="InterPro" id="IPR012997">
    <property type="entry name" value="RplA"/>
</dbReference>
<dbReference type="EMBL" id="JH109152">
    <property type="protein sequence ID" value="EGW21777.1"/>
    <property type="molecule type" value="Genomic_DNA"/>
</dbReference>
<keyword evidence="7" id="KW-0449">Lipoprotein</keyword>
<dbReference type="NCBIfam" id="TIGR00413">
    <property type="entry name" value="rlpA"/>
    <property type="match status" value="1"/>
</dbReference>
<evidence type="ECO:0000256" key="2">
    <source>
        <dbReference type="ARBA" id="ARBA00023316"/>
    </source>
</evidence>
<dbReference type="InterPro" id="IPR034718">
    <property type="entry name" value="RlpA"/>
</dbReference>
<proteinExistence type="inferred from homology"/>
<evidence type="ECO:0000256" key="1">
    <source>
        <dbReference type="ARBA" id="ARBA00023239"/>
    </source>
</evidence>
<dbReference type="InterPro" id="IPR036908">
    <property type="entry name" value="RlpA-like_sf"/>
</dbReference>
<dbReference type="EC" id="4.2.2.-" evidence="3"/>